<dbReference type="OrthoDB" id="3687641at2759"/>
<dbReference type="GO" id="GO:0043386">
    <property type="term" value="P:mycotoxin biosynthetic process"/>
    <property type="evidence" value="ECO:0007669"/>
    <property type="project" value="InterPro"/>
</dbReference>
<accession>A0A553HIQ3</accession>
<evidence type="ECO:0000256" key="1">
    <source>
        <dbReference type="ARBA" id="ARBA00004685"/>
    </source>
</evidence>
<dbReference type="PANTHER" id="PTHR33365">
    <property type="entry name" value="YALI0B05434P"/>
    <property type="match status" value="1"/>
</dbReference>
<keyword evidence="4" id="KW-0812">Transmembrane</keyword>
<evidence type="ECO:0000313" key="6">
    <source>
        <dbReference type="Proteomes" id="UP000319160"/>
    </source>
</evidence>
<feature type="region of interest" description="Disordered" evidence="3">
    <location>
        <begin position="43"/>
        <end position="70"/>
    </location>
</feature>
<dbReference type="InterPro" id="IPR021765">
    <property type="entry name" value="UstYa-like"/>
</dbReference>
<dbReference type="EMBL" id="VFLP01000115">
    <property type="protein sequence ID" value="TRX87840.1"/>
    <property type="molecule type" value="Genomic_DNA"/>
</dbReference>
<keyword evidence="4" id="KW-0472">Membrane</keyword>
<gene>
    <name evidence="5" type="ORF">FHL15_011258</name>
</gene>
<comment type="caution">
    <text evidence="5">The sequence shown here is derived from an EMBL/GenBank/DDBJ whole genome shotgun (WGS) entry which is preliminary data.</text>
</comment>
<dbReference type="STRING" id="2512241.A0A553HIQ3"/>
<evidence type="ECO:0000256" key="2">
    <source>
        <dbReference type="ARBA" id="ARBA00035112"/>
    </source>
</evidence>
<protein>
    <recommendedName>
        <fullName evidence="7">Tat pathway signal sequence</fullName>
    </recommendedName>
</protein>
<evidence type="ECO:0000256" key="4">
    <source>
        <dbReference type="SAM" id="Phobius"/>
    </source>
</evidence>
<evidence type="ECO:0000313" key="5">
    <source>
        <dbReference type="EMBL" id="TRX87840.1"/>
    </source>
</evidence>
<sequence length="317" mass="36406">MASGTAYPSSQIRSVLDSVGSSIRNAYARISNNNNYKVVQAADSDEELGDEESKSHECPHCDNAVKPGSPKRRRERVDAWLTWGGWANSIFLAFVLVWLVWYHGNRLESQCIHKTSAYSPLLGEVPNILIESRRNGSIRWSSPYRGEPSYEVDKAWEEISIFRPLDYQLTIEEYLEVGMSPETAARNAPEFGGGFFLQPEFSHQLHCVNLLRKASHFKYGYYKTHDPDFRDKEETFKIHLDHCVEMLRQFVMCRAEVGLVTAHWIEQRARPWPDFNTKQICRDFDGVLKWTREHQLPESAPMMPLKPEGAKALSSPP</sequence>
<dbReference type="AlphaFoldDB" id="A0A553HIQ3"/>
<comment type="similarity">
    <text evidence="2">Belongs to the ustYa family.</text>
</comment>
<reference evidence="6" key="1">
    <citation type="submission" date="2019-06" db="EMBL/GenBank/DDBJ databases">
        <title>Draft genome sequence of the griseofulvin-producing fungus Xylaria cubensis strain G536.</title>
        <authorList>
            <person name="Mead M.E."/>
            <person name="Raja H.A."/>
            <person name="Steenwyk J.L."/>
            <person name="Knowles S.L."/>
            <person name="Oberlies N.H."/>
            <person name="Rokas A."/>
        </authorList>
    </citation>
    <scope>NUCLEOTIDE SEQUENCE [LARGE SCALE GENOMIC DNA]</scope>
    <source>
        <strain evidence="6">G536</strain>
    </source>
</reference>
<evidence type="ECO:0008006" key="7">
    <source>
        <dbReference type="Google" id="ProtNLM"/>
    </source>
</evidence>
<comment type="pathway">
    <text evidence="1">Mycotoxin biosynthesis.</text>
</comment>
<keyword evidence="4" id="KW-1133">Transmembrane helix</keyword>
<proteinExistence type="inferred from homology"/>
<dbReference type="Proteomes" id="UP000319160">
    <property type="component" value="Unassembled WGS sequence"/>
</dbReference>
<feature type="compositionally biased region" description="Basic and acidic residues" evidence="3">
    <location>
        <begin position="51"/>
        <end position="60"/>
    </location>
</feature>
<name>A0A553HIQ3_9PEZI</name>
<evidence type="ECO:0000256" key="3">
    <source>
        <dbReference type="SAM" id="MobiDB-lite"/>
    </source>
</evidence>
<feature type="transmembrane region" description="Helical" evidence="4">
    <location>
        <begin position="80"/>
        <end position="101"/>
    </location>
</feature>
<keyword evidence="6" id="KW-1185">Reference proteome</keyword>
<dbReference type="Pfam" id="PF11807">
    <property type="entry name" value="UstYa"/>
    <property type="match status" value="1"/>
</dbReference>
<organism evidence="5 6">
    <name type="scientific">Xylaria flabelliformis</name>
    <dbReference type="NCBI Taxonomy" id="2512241"/>
    <lineage>
        <taxon>Eukaryota</taxon>
        <taxon>Fungi</taxon>
        <taxon>Dikarya</taxon>
        <taxon>Ascomycota</taxon>
        <taxon>Pezizomycotina</taxon>
        <taxon>Sordariomycetes</taxon>
        <taxon>Xylariomycetidae</taxon>
        <taxon>Xylariales</taxon>
        <taxon>Xylariaceae</taxon>
        <taxon>Xylaria</taxon>
    </lineage>
</organism>
<dbReference type="PANTHER" id="PTHR33365:SF4">
    <property type="entry name" value="CYCLOCHLOROTINE BIOSYNTHESIS PROTEIN O"/>
    <property type="match status" value="1"/>
</dbReference>